<comment type="catalytic activity">
    <reaction evidence="1">
        <text>ATP + protein L-histidine = ADP + protein N-phospho-L-histidine.</text>
        <dbReference type="EC" id="2.7.13.3"/>
    </reaction>
</comment>
<dbReference type="EMBL" id="FUWH01000003">
    <property type="protein sequence ID" value="SJZ65181.1"/>
    <property type="molecule type" value="Genomic_DNA"/>
</dbReference>
<keyword evidence="5" id="KW-0418">Kinase</keyword>
<evidence type="ECO:0000259" key="7">
    <source>
        <dbReference type="PROSITE" id="PS50113"/>
    </source>
</evidence>
<dbReference type="InterPro" id="IPR013656">
    <property type="entry name" value="PAS_4"/>
</dbReference>
<name>A0A1T4ME73_9BACT</name>
<dbReference type="Gene3D" id="3.30.450.20">
    <property type="entry name" value="PAS domain"/>
    <property type="match status" value="2"/>
</dbReference>
<dbReference type="Pfam" id="PF00512">
    <property type="entry name" value="HisKA"/>
    <property type="match status" value="1"/>
</dbReference>
<reference evidence="8 9" key="1">
    <citation type="submission" date="2017-02" db="EMBL/GenBank/DDBJ databases">
        <authorList>
            <person name="Peterson S.W."/>
        </authorList>
    </citation>
    <scope>NUCLEOTIDE SEQUENCE [LARGE SCALE GENOMIC DNA]</scope>
    <source>
        <strain evidence="8 9">DSM 22335</strain>
    </source>
</reference>
<evidence type="ECO:0000313" key="9">
    <source>
        <dbReference type="Proteomes" id="UP000190888"/>
    </source>
</evidence>
<gene>
    <name evidence="8" type="ORF">SAMN04488132_103339</name>
</gene>
<dbReference type="PROSITE" id="PS50112">
    <property type="entry name" value="PAS"/>
    <property type="match status" value="1"/>
</dbReference>
<evidence type="ECO:0000256" key="4">
    <source>
        <dbReference type="ARBA" id="ARBA00022679"/>
    </source>
</evidence>
<dbReference type="PANTHER" id="PTHR43304">
    <property type="entry name" value="PHYTOCHROME-LIKE PROTEIN CPH1"/>
    <property type="match status" value="1"/>
</dbReference>
<dbReference type="CDD" id="cd00130">
    <property type="entry name" value="PAS"/>
    <property type="match status" value="2"/>
</dbReference>
<evidence type="ECO:0000256" key="5">
    <source>
        <dbReference type="ARBA" id="ARBA00022777"/>
    </source>
</evidence>
<dbReference type="Pfam" id="PF08448">
    <property type="entry name" value="PAS_4"/>
    <property type="match status" value="2"/>
</dbReference>
<evidence type="ECO:0000256" key="3">
    <source>
        <dbReference type="ARBA" id="ARBA00022553"/>
    </source>
</evidence>
<feature type="domain" description="PAC" evidence="7">
    <location>
        <begin position="211"/>
        <end position="263"/>
    </location>
</feature>
<dbReference type="CDD" id="cd00082">
    <property type="entry name" value="HisKA"/>
    <property type="match status" value="1"/>
</dbReference>
<protein>
    <recommendedName>
        <fullName evidence="2">histidine kinase</fullName>
        <ecNumber evidence="2">2.7.13.3</ecNumber>
    </recommendedName>
</protein>
<dbReference type="InterPro" id="IPR052162">
    <property type="entry name" value="Sensor_kinase/Photoreceptor"/>
</dbReference>
<evidence type="ECO:0000256" key="1">
    <source>
        <dbReference type="ARBA" id="ARBA00000085"/>
    </source>
</evidence>
<evidence type="ECO:0000313" key="8">
    <source>
        <dbReference type="EMBL" id="SJZ65181.1"/>
    </source>
</evidence>
<proteinExistence type="predicted"/>
<dbReference type="EC" id="2.7.13.3" evidence="2"/>
<sequence>MPHNNQRLFTSLVELTDDAVFILSVHDNDSRFIMEYVNAAYLRRFNVSHESLIGKTLEEFLSEEKQPAVRERFVRCAKEKKALRYEENILLGSETFTSLSETIPVPDDDGNTQFIIGISKDISEMKKQRDLLSGSENTLQAIINSSENIIVFLDPGLRIIYVNDAAQRHAHKLFNKPYQLGDYILSYLTETEKQKSIEHIDFLLSGNKKSFVFEHELTYPDGEEAWFVRRYYPAFDHTGEYLGVVISSINTIERKRQQRKIEQHLQTLREIAMIQSHDIRRPVANIIGLTDLIDLTKAPAENEEILAHLKKSVRELDEQIKRIIEKTKNEGL</sequence>
<dbReference type="PANTHER" id="PTHR43304:SF1">
    <property type="entry name" value="PAC DOMAIN-CONTAINING PROTEIN"/>
    <property type="match status" value="1"/>
</dbReference>
<dbReference type="NCBIfam" id="TIGR00229">
    <property type="entry name" value="sensory_box"/>
    <property type="match status" value="1"/>
</dbReference>
<keyword evidence="3" id="KW-0597">Phosphoprotein</keyword>
<dbReference type="SMART" id="SM00091">
    <property type="entry name" value="PAS"/>
    <property type="match status" value="2"/>
</dbReference>
<dbReference type="OrthoDB" id="6231665at2"/>
<keyword evidence="9" id="KW-1185">Reference proteome</keyword>
<dbReference type="Gene3D" id="1.10.287.130">
    <property type="match status" value="1"/>
</dbReference>
<dbReference type="InterPro" id="IPR000014">
    <property type="entry name" value="PAS"/>
</dbReference>
<organism evidence="8 9">
    <name type="scientific">Sediminibacterium ginsengisoli</name>
    <dbReference type="NCBI Taxonomy" id="413434"/>
    <lineage>
        <taxon>Bacteria</taxon>
        <taxon>Pseudomonadati</taxon>
        <taxon>Bacteroidota</taxon>
        <taxon>Chitinophagia</taxon>
        <taxon>Chitinophagales</taxon>
        <taxon>Chitinophagaceae</taxon>
        <taxon>Sediminibacterium</taxon>
    </lineage>
</organism>
<keyword evidence="4" id="KW-0808">Transferase</keyword>
<dbReference type="SUPFAM" id="SSF55785">
    <property type="entry name" value="PYP-like sensor domain (PAS domain)"/>
    <property type="match status" value="2"/>
</dbReference>
<evidence type="ECO:0000256" key="2">
    <source>
        <dbReference type="ARBA" id="ARBA00012438"/>
    </source>
</evidence>
<feature type="domain" description="PAC" evidence="7">
    <location>
        <begin position="79"/>
        <end position="134"/>
    </location>
</feature>
<dbReference type="SUPFAM" id="SSF47384">
    <property type="entry name" value="Homodimeric domain of signal transducing histidine kinase"/>
    <property type="match status" value="1"/>
</dbReference>
<dbReference type="STRING" id="413434.SAMN04488132_103339"/>
<dbReference type="Proteomes" id="UP000190888">
    <property type="component" value="Unassembled WGS sequence"/>
</dbReference>
<dbReference type="InterPro" id="IPR035965">
    <property type="entry name" value="PAS-like_dom_sf"/>
</dbReference>
<dbReference type="InterPro" id="IPR036097">
    <property type="entry name" value="HisK_dim/P_sf"/>
</dbReference>
<dbReference type="PROSITE" id="PS50113">
    <property type="entry name" value="PAC"/>
    <property type="match status" value="2"/>
</dbReference>
<dbReference type="RefSeq" id="WP_078830814.1">
    <property type="nucleotide sequence ID" value="NZ_FUWH01000003.1"/>
</dbReference>
<dbReference type="GO" id="GO:0000155">
    <property type="term" value="F:phosphorelay sensor kinase activity"/>
    <property type="evidence" value="ECO:0007669"/>
    <property type="project" value="InterPro"/>
</dbReference>
<evidence type="ECO:0000259" key="6">
    <source>
        <dbReference type="PROSITE" id="PS50112"/>
    </source>
</evidence>
<dbReference type="InterPro" id="IPR000700">
    <property type="entry name" value="PAS-assoc_C"/>
</dbReference>
<dbReference type="InterPro" id="IPR003661">
    <property type="entry name" value="HisK_dim/P_dom"/>
</dbReference>
<accession>A0A1T4ME73</accession>
<feature type="domain" description="PAS" evidence="6">
    <location>
        <begin position="5"/>
        <end position="80"/>
    </location>
</feature>
<dbReference type="SMART" id="SM00388">
    <property type="entry name" value="HisKA"/>
    <property type="match status" value="1"/>
</dbReference>
<dbReference type="AlphaFoldDB" id="A0A1T4ME73"/>